<keyword evidence="1" id="KW-0812">Transmembrane</keyword>
<name>W9RVJ7_9ROSA</name>
<protein>
    <submittedName>
        <fullName evidence="2">Uncharacterized protein</fullName>
    </submittedName>
</protein>
<keyword evidence="1" id="KW-0472">Membrane</keyword>
<dbReference type="EMBL" id="KE345281">
    <property type="protein sequence ID" value="EXB97810.1"/>
    <property type="molecule type" value="Genomic_DNA"/>
</dbReference>
<evidence type="ECO:0000313" key="2">
    <source>
        <dbReference type="EMBL" id="EXB97810.1"/>
    </source>
</evidence>
<dbReference type="Proteomes" id="UP000030645">
    <property type="component" value="Unassembled WGS sequence"/>
</dbReference>
<reference evidence="3" key="1">
    <citation type="submission" date="2013-01" db="EMBL/GenBank/DDBJ databases">
        <title>Draft Genome Sequence of a Mulberry Tree, Morus notabilis C.K. Schneid.</title>
        <authorList>
            <person name="He N."/>
            <person name="Zhao S."/>
        </authorList>
    </citation>
    <scope>NUCLEOTIDE SEQUENCE</scope>
</reference>
<proteinExistence type="predicted"/>
<evidence type="ECO:0000313" key="3">
    <source>
        <dbReference type="Proteomes" id="UP000030645"/>
    </source>
</evidence>
<dbReference type="STRING" id="981085.W9RVJ7"/>
<accession>W9RVJ7</accession>
<evidence type="ECO:0000256" key="1">
    <source>
        <dbReference type="SAM" id="Phobius"/>
    </source>
</evidence>
<organism evidence="2 3">
    <name type="scientific">Morus notabilis</name>
    <dbReference type="NCBI Taxonomy" id="981085"/>
    <lineage>
        <taxon>Eukaryota</taxon>
        <taxon>Viridiplantae</taxon>
        <taxon>Streptophyta</taxon>
        <taxon>Embryophyta</taxon>
        <taxon>Tracheophyta</taxon>
        <taxon>Spermatophyta</taxon>
        <taxon>Magnoliopsida</taxon>
        <taxon>eudicotyledons</taxon>
        <taxon>Gunneridae</taxon>
        <taxon>Pentapetalae</taxon>
        <taxon>rosids</taxon>
        <taxon>fabids</taxon>
        <taxon>Rosales</taxon>
        <taxon>Moraceae</taxon>
        <taxon>Moreae</taxon>
        <taxon>Morus</taxon>
    </lineage>
</organism>
<keyword evidence="1" id="KW-1133">Transmembrane helix</keyword>
<gene>
    <name evidence="2" type="ORF">L484_002242</name>
</gene>
<dbReference type="AlphaFoldDB" id="W9RVJ7"/>
<sequence>MDMALDSSILSPPKFVNGSKSLSFLHYNTRIRVPTRILLENNQCPFCVSYNSSEFRSFLSNRNDFYFAKERLRPMGKNGDTLSGENGSLDLTFEFLKGILKRVIVSVAMVCGVLIYGCKRLLLLREW</sequence>
<keyword evidence="3" id="KW-1185">Reference proteome</keyword>
<feature type="transmembrane region" description="Helical" evidence="1">
    <location>
        <begin position="99"/>
        <end position="118"/>
    </location>
</feature>